<comment type="cofactor">
    <cofactor evidence="1">
        <name>Mg(2+)</name>
        <dbReference type="ChEBI" id="CHEBI:18420"/>
    </cofactor>
</comment>
<dbReference type="GO" id="GO:0004467">
    <property type="term" value="F:long-chain fatty acid-CoA ligase activity"/>
    <property type="evidence" value="ECO:0007669"/>
    <property type="project" value="UniProtKB-EC"/>
</dbReference>
<dbReference type="PATRIC" id="fig|1279009.4.peg.974"/>
<evidence type="ECO:0000259" key="16">
    <source>
        <dbReference type="Pfam" id="PF00501"/>
    </source>
</evidence>
<dbReference type="EMBL" id="AODQ01000015">
    <property type="protein sequence ID" value="EMR03903.1"/>
    <property type="molecule type" value="Genomic_DNA"/>
</dbReference>
<dbReference type="InterPro" id="IPR020845">
    <property type="entry name" value="AMP-binding_CS"/>
</dbReference>
<evidence type="ECO:0000256" key="14">
    <source>
        <dbReference type="ARBA" id="ARBA00042773"/>
    </source>
</evidence>
<dbReference type="InterPro" id="IPR025110">
    <property type="entry name" value="AMP-bd_C"/>
</dbReference>
<dbReference type="InterPro" id="IPR000873">
    <property type="entry name" value="AMP-dep_synth/lig_dom"/>
</dbReference>
<dbReference type="Gene3D" id="3.40.50.12780">
    <property type="entry name" value="N-terminal domain of ligase-like"/>
    <property type="match status" value="1"/>
</dbReference>
<dbReference type="GO" id="GO:0016020">
    <property type="term" value="C:membrane"/>
    <property type="evidence" value="ECO:0007669"/>
    <property type="project" value="UniProtKB-SubCell"/>
</dbReference>
<dbReference type="RefSeq" id="WP_009194362.1">
    <property type="nucleotide sequence ID" value="NZ_AODQ01000015.1"/>
</dbReference>
<evidence type="ECO:0000256" key="9">
    <source>
        <dbReference type="ARBA" id="ARBA00022842"/>
    </source>
</evidence>
<feature type="domain" description="AMP-binding enzyme C-terminal" evidence="17">
    <location>
        <begin position="472"/>
        <end position="546"/>
    </location>
</feature>
<dbReference type="PROSITE" id="PS00455">
    <property type="entry name" value="AMP_BINDING"/>
    <property type="match status" value="1"/>
</dbReference>
<dbReference type="eggNOG" id="COG0318">
    <property type="taxonomic scope" value="Bacteria"/>
</dbReference>
<keyword evidence="5 18" id="KW-0436">Ligase</keyword>
<evidence type="ECO:0000256" key="1">
    <source>
        <dbReference type="ARBA" id="ARBA00001946"/>
    </source>
</evidence>
<dbReference type="GO" id="GO:0005524">
    <property type="term" value="F:ATP binding"/>
    <property type="evidence" value="ECO:0007669"/>
    <property type="project" value="UniProtKB-KW"/>
</dbReference>
<evidence type="ECO:0000313" key="19">
    <source>
        <dbReference type="Proteomes" id="UP000011910"/>
    </source>
</evidence>
<protein>
    <recommendedName>
        <fullName evidence="13">Long-chain-fatty-acid--CoA ligase</fullName>
        <ecNumber evidence="12">6.2.1.3</ecNumber>
    </recommendedName>
    <alternativeName>
        <fullName evidence="14">Long-chain acyl-CoA synthetase</fullName>
    </alternativeName>
</protein>
<dbReference type="SUPFAM" id="SSF56801">
    <property type="entry name" value="Acetyl-CoA synthetase-like"/>
    <property type="match status" value="1"/>
</dbReference>
<evidence type="ECO:0000256" key="15">
    <source>
        <dbReference type="SAM" id="Phobius"/>
    </source>
</evidence>
<keyword evidence="19" id="KW-1185">Reference proteome</keyword>
<evidence type="ECO:0000259" key="17">
    <source>
        <dbReference type="Pfam" id="PF13193"/>
    </source>
</evidence>
<dbReference type="Gene3D" id="3.30.300.30">
    <property type="match status" value="1"/>
</dbReference>
<keyword evidence="10" id="KW-0443">Lipid metabolism</keyword>
<comment type="caution">
    <text evidence="18">The sequence shown here is derived from an EMBL/GenBank/DDBJ whole genome shotgun (WGS) entry which is preliminary data.</text>
</comment>
<comment type="subcellular location">
    <subcellularLocation>
        <location evidence="2">Membrane</location>
        <topology evidence="2">Peripheral membrane protein</topology>
    </subcellularLocation>
</comment>
<name>M7N5K0_9BACT</name>
<keyword evidence="9" id="KW-0460">Magnesium</keyword>
<evidence type="ECO:0000256" key="7">
    <source>
        <dbReference type="ARBA" id="ARBA00022832"/>
    </source>
</evidence>
<feature type="transmembrane region" description="Helical" evidence="15">
    <location>
        <begin position="261"/>
        <end position="283"/>
    </location>
</feature>
<dbReference type="FunFam" id="3.30.300.30:FF:000006">
    <property type="entry name" value="Long-chain-fatty-acid--CoA ligase FadD"/>
    <property type="match status" value="1"/>
</dbReference>
<dbReference type="PANTHER" id="PTHR43767:SF8">
    <property type="entry name" value="LONG-CHAIN-FATTY-ACID--COA LIGASE"/>
    <property type="match status" value="1"/>
</dbReference>
<evidence type="ECO:0000256" key="12">
    <source>
        <dbReference type="ARBA" id="ARBA00026121"/>
    </source>
</evidence>
<dbReference type="STRING" id="1279009.ADICEAN_00960"/>
<comment type="pathway">
    <text evidence="3">Lipid metabolism; fatty acid beta-oxidation.</text>
</comment>
<evidence type="ECO:0000256" key="13">
    <source>
        <dbReference type="ARBA" id="ARBA00039545"/>
    </source>
</evidence>
<dbReference type="OrthoDB" id="9778383at2"/>
<dbReference type="Proteomes" id="UP000011910">
    <property type="component" value="Unassembled WGS sequence"/>
</dbReference>
<keyword evidence="15" id="KW-0812">Transmembrane</keyword>
<evidence type="ECO:0000256" key="3">
    <source>
        <dbReference type="ARBA" id="ARBA00005005"/>
    </source>
</evidence>
<evidence type="ECO:0000256" key="11">
    <source>
        <dbReference type="ARBA" id="ARBA00023136"/>
    </source>
</evidence>
<dbReference type="CDD" id="cd05936">
    <property type="entry name" value="FC-FACS_FadD_like"/>
    <property type="match status" value="1"/>
</dbReference>
<dbReference type="AlphaFoldDB" id="M7N5K0"/>
<dbReference type="PANTHER" id="PTHR43767">
    <property type="entry name" value="LONG-CHAIN-FATTY-ACID--COA LIGASE"/>
    <property type="match status" value="1"/>
</dbReference>
<feature type="domain" description="AMP-dependent synthetase/ligase" evidence="16">
    <location>
        <begin position="30"/>
        <end position="421"/>
    </location>
</feature>
<reference evidence="18 19" key="1">
    <citation type="journal article" date="2013" name="Genome Announc.">
        <title>Draft Genome Sequence of Cesiribacter andamanensis Strain AMV16T, Isolated from a Soil Sample from a Mud Volcano in the Andaman Islands, India.</title>
        <authorList>
            <person name="Shivaji S."/>
            <person name="Ara S."/>
            <person name="Begum Z."/>
            <person name="Srinivas T.N."/>
            <person name="Singh A."/>
            <person name="Kumar Pinnaka A."/>
        </authorList>
    </citation>
    <scope>NUCLEOTIDE SEQUENCE [LARGE SCALE GENOMIC DNA]</scope>
    <source>
        <strain evidence="18 19">AMV16</strain>
    </source>
</reference>
<evidence type="ECO:0000313" key="18">
    <source>
        <dbReference type="EMBL" id="EMR03903.1"/>
    </source>
</evidence>
<keyword evidence="8" id="KW-0067">ATP-binding</keyword>
<keyword evidence="7" id="KW-0276">Fatty acid metabolism</keyword>
<accession>M7N5K0</accession>
<keyword evidence="15" id="KW-1133">Transmembrane helix</keyword>
<dbReference type="Pfam" id="PF00501">
    <property type="entry name" value="AMP-binding"/>
    <property type="match status" value="1"/>
</dbReference>
<gene>
    <name evidence="18" type="primary">fadD_1</name>
    <name evidence="18" type="ORF">ADICEAN_00960</name>
</gene>
<evidence type="ECO:0000256" key="2">
    <source>
        <dbReference type="ARBA" id="ARBA00004170"/>
    </source>
</evidence>
<evidence type="ECO:0000256" key="10">
    <source>
        <dbReference type="ARBA" id="ARBA00023098"/>
    </source>
</evidence>
<comment type="similarity">
    <text evidence="4">Belongs to the ATP-dependent AMP-binding enzyme family.</text>
</comment>
<evidence type="ECO:0000256" key="6">
    <source>
        <dbReference type="ARBA" id="ARBA00022741"/>
    </source>
</evidence>
<keyword evidence="6" id="KW-0547">Nucleotide-binding</keyword>
<dbReference type="InterPro" id="IPR042099">
    <property type="entry name" value="ANL_N_sf"/>
</dbReference>
<proteinExistence type="inferred from homology"/>
<dbReference type="InterPro" id="IPR050237">
    <property type="entry name" value="ATP-dep_AMP-bd_enzyme"/>
</dbReference>
<keyword evidence="11 15" id="KW-0472">Membrane</keyword>
<dbReference type="InterPro" id="IPR045851">
    <property type="entry name" value="AMP-bd_C_sf"/>
</dbReference>
<evidence type="ECO:0000256" key="8">
    <source>
        <dbReference type="ARBA" id="ARBA00022840"/>
    </source>
</evidence>
<dbReference type="FunFam" id="3.40.50.12780:FF:000003">
    <property type="entry name" value="Long-chain-fatty-acid--CoA ligase FadD"/>
    <property type="match status" value="1"/>
</dbReference>
<evidence type="ECO:0000256" key="4">
    <source>
        <dbReference type="ARBA" id="ARBA00006432"/>
    </source>
</evidence>
<evidence type="ECO:0000256" key="5">
    <source>
        <dbReference type="ARBA" id="ARBA00022598"/>
    </source>
</evidence>
<dbReference type="Pfam" id="PF13193">
    <property type="entry name" value="AMP-binding_C"/>
    <property type="match status" value="1"/>
</dbReference>
<dbReference type="EC" id="6.2.1.3" evidence="12"/>
<organism evidence="18 19">
    <name type="scientific">Cesiribacter andamanensis AMV16</name>
    <dbReference type="NCBI Taxonomy" id="1279009"/>
    <lineage>
        <taxon>Bacteria</taxon>
        <taxon>Pseudomonadati</taxon>
        <taxon>Bacteroidota</taxon>
        <taxon>Cytophagia</taxon>
        <taxon>Cytophagales</taxon>
        <taxon>Cesiribacteraceae</taxon>
        <taxon>Cesiribacter</taxon>
    </lineage>
</organism>
<sequence>MADFPWFKHYPQGIQHTVKFDHVPDLPSMLEEAFRQFPDRVAYISMGKSLTFREVDQLSRAFAAYLQQKLGLKKGDRLAIQMPNCLQYPIALFGALRAGLTVVNTNPLYTPREMKHQFNDAGVTAILVINMFAHNLQQVLPETKIKHVMVTGLGDMIGGLKGWVVNLVVKKVKKLVPDYSLPTALQFTDVLKEGSKLTFTPPKLQPDDLAFLQYTGGTTGVAKGAMLTHRNMVAHTLQINEWFKPLLEKGKQEYMVTAIPLYHIFVLAVNGIFMAYIGAKCLLITNPRDMKAFIKDLKREPISMITGVNTLYNGLLNQEAFASVDFSKLKIAVGGGMAVQKAVAERWKALTGVPLVEGYGLSETSPVLSVNPLDGTERQGTIGLPMPNTEMAIFDEDGNQLGIGEAGEICARGPQVMKGYWQRDDETEKVFLNKEWFRTGDIGVLDEDGFFKIVDRKKDMILVSGFNVYPNEIEDVVAMHPKVLEVAAIGVTDAKTTEAVKICVVKKDNSLTEEELIAHCRQNLTNYKVPRIVEFRDELPKTNVGKILRRMLREETA</sequence>